<keyword evidence="2" id="KW-1133">Transmembrane helix</keyword>
<keyword evidence="4" id="KW-1185">Reference proteome</keyword>
<organism evidence="3 4">
    <name type="scientific">Streptomyces spinosisporus</name>
    <dbReference type="NCBI Taxonomy" id="2927582"/>
    <lineage>
        <taxon>Bacteria</taxon>
        <taxon>Bacillati</taxon>
        <taxon>Actinomycetota</taxon>
        <taxon>Actinomycetes</taxon>
        <taxon>Kitasatosporales</taxon>
        <taxon>Streptomycetaceae</taxon>
        <taxon>Streptomyces</taxon>
    </lineage>
</organism>
<dbReference type="Proteomes" id="UP001165270">
    <property type="component" value="Unassembled WGS sequence"/>
</dbReference>
<sequence length="59" mass="6594">MPDTFGGTWNRPQDDGRGHSRRQLEDRASFDNQPQTNYGGCLLIALVSVATAAVFRRRS</sequence>
<evidence type="ECO:0008006" key="5">
    <source>
        <dbReference type="Google" id="ProtNLM"/>
    </source>
</evidence>
<comment type="caution">
    <text evidence="3">The sequence shown here is derived from an EMBL/GenBank/DDBJ whole genome shotgun (WGS) entry which is preliminary data.</text>
</comment>
<dbReference type="RefSeq" id="WP_242709338.1">
    <property type="nucleotide sequence ID" value="NZ_JALDAX010000003.1"/>
</dbReference>
<evidence type="ECO:0000256" key="1">
    <source>
        <dbReference type="SAM" id="MobiDB-lite"/>
    </source>
</evidence>
<evidence type="ECO:0000256" key="2">
    <source>
        <dbReference type="SAM" id="Phobius"/>
    </source>
</evidence>
<accession>A0ABS9XE07</accession>
<dbReference type="EMBL" id="JALDAX010000003">
    <property type="protein sequence ID" value="MCI3240269.1"/>
    <property type="molecule type" value="Genomic_DNA"/>
</dbReference>
<gene>
    <name evidence="3" type="ORF">MQN93_11095</name>
</gene>
<protein>
    <recommendedName>
        <fullName evidence="5">PGF-CTERM sorting domain-containing protein</fullName>
    </recommendedName>
</protein>
<feature type="region of interest" description="Disordered" evidence="1">
    <location>
        <begin position="1"/>
        <end position="37"/>
    </location>
</feature>
<proteinExistence type="predicted"/>
<feature type="transmembrane region" description="Helical" evidence="2">
    <location>
        <begin position="37"/>
        <end position="55"/>
    </location>
</feature>
<keyword evidence="2" id="KW-0812">Transmembrane</keyword>
<reference evidence="3" key="1">
    <citation type="submission" date="2022-03" db="EMBL/GenBank/DDBJ databases">
        <title>Streptomyces 7R015 and 7R016 isolated from Barleria lupulina in Thailand.</title>
        <authorList>
            <person name="Kanchanasin P."/>
            <person name="Phongsopitanun W."/>
            <person name="Tanasupawat S."/>
        </authorList>
    </citation>
    <scope>NUCLEOTIDE SEQUENCE</scope>
    <source>
        <strain evidence="3">7R016</strain>
    </source>
</reference>
<name>A0ABS9XE07_9ACTN</name>
<feature type="compositionally biased region" description="Basic and acidic residues" evidence="1">
    <location>
        <begin position="12"/>
        <end position="29"/>
    </location>
</feature>
<evidence type="ECO:0000313" key="4">
    <source>
        <dbReference type="Proteomes" id="UP001165270"/>
    </source>
</evidence>
<keyword evidence="2" id="KW-0472">Membrane</keyword>
<evidence type="ECO:0000313" key="3">
    <source>
        <dbReference type="EMBL" id="MCI3240269.1"/>
    </source>
</evidence>